<accession>A0AA89BPS2</accession>
<dbReference type="Gene3D" id="3.30.50.10">
    <property type="entry name" value="Erythroid Transcription Factor GATA-1, subunit A"/>
    <property type="match status" value="2"/>
</dbReference>
<keyword evidence="8" id="KW-0675">Receptor</keyword>
<evidence type="ECO:0000256" key="9">
    <source>
        <dbReference type="ARBA" id="ARBA00023242"/>
    </source>
</evidence>
<evidence type="ECO:0000259" key="11">
    <source>
        <dbReference type="PROSITE" id="PS51030"/>
    </source>
</evidence>
<dbReference type="GO" id="GO:0008270">
    <property type="term" value="F:zinc ion binding"/>
    <property type="evidence" value="ECO:0007669"/>
    <property type="project" value="UniProtKB-KW"/>
</dbReference>
<feature type="domain" description="Nuclear receptor" evidence="11">
    <location>
        <begin position="82"/>
        <end position="158"/>
    </location>
</feature>
<evidence type="ECO:0000256" key="2">
    <source>
        <dbReference type="ARBA" id="ARBA00022723"/>
    </source>
</evidence>
<feature type="domain" description="Nuclear receptor" evidence="11">
    <location>
        <begin position="166"/>
        <end position="241"/>
    </location>
</feature>
<feature type="region of interest" description="Disordered" evidence="10">
    <location>
        <begin position="506"/>
        <end position="546"/>
    </location>
</feature>
<evidence type="ECO:0000256" key="5">
    <source>
        <dbReference type="ARBA" id="ARBA00023015"/>
    </source>
</evidence>
<dbReference type="SMART" id="SM00430">
    <property type="entry name" value="HOLI"/>
    <property type="match status" value="1"/>
</dbReference>
<dbReference type="PROSITE" id="PS00031">
    <property type="entry name" value="NUCLEAR_REC_DBD_1"/>
    <property type="match status" value="1"/>
</dbReference>
<evidence type="ECO:0000256" key="6">
    <source>
        <dbReference type="ARBA" id="ARBA00023125"/>
    </source>
</evidence>
<feature type="region of interest" description="Disordered" evidence="10">
    <location>
        <begin position="743"/>
        <end position="774"/>
    </location>
</feature>
<keyword evidence="5" id="KW-0805">Transcription regulation</keyword>
<dbReference type="InterPro" id="IPR050234">
    <property type="entry name" value="Nuclear_hormone_rcpt_NR1"/>
</dbReference>
<dbReference type="CDD" id="cd06916">
    <property type="entry name" value="NR_DBD_like"/>
    <property type="match status" value="2"/>
</dbReference>
<dbReference type="AlphaFoldDB" id="A0AA89BPS2"/>
<feature type="compositionally biased region" description="Polar residues" evidence="10">
    <location>
        <begin position="560"/>
        <end position="633"/>
    </location>
</feature>
<dbReference type="InterPro" id="IPR000536">
    <property type="entry name" value="Nucl_hrmn_rcpt_lig-bd"/>
</dbReference>
<dbReference type="InterPro" id="IPR035500">
    <property type="entry name" value="NHR-like_dom_sf"/>
</dbReference>
<evidence type="ECO:0000313" key="13">
    <source>
        <dbReference type="EMBL" id="KAK3089486.1"/>
    </source>
</evidence>
<dbReference type="Gene3D" id="1.10.565.10">
    <property type="entry name" value="Retinoid X Receptor"/>
    <property type="match status" value="1"/>
</dbReference>
<evidence type="ECO:0000256" key="1">
    <source>
        <dbReference type="ARBA" id="ARBA00005993"/>
    </source>
</evidence>
<dbReference type="PROSITE" id="PS51843">
    <property type="entry name" value="NR_LBD"/>
    <property type="match status" value="1"/>
</dbReference>
<sequence>MTMDCLVQQPIWTGGYHHGGLASLHHHYFSPYYFPRKRSAYPCSYFAGAYGLPSRLDDDVAFPTDIKLERADDCIPDDDKDFKICVVCGERASGYYFGALVCLPCKSFYIRCTKDGEPNFTCQCNGNCDIAKQGRIRCQYCRYQRCLMAGMCRKEKPETVQPQDGQVLCKVCGDIANGIHFGVNTCEGCKKFFRRGLVENQSYLCKSEKKCGINPRNRNNCRYCRYQKCIGVGMSREAIKMGRPKKAETSDLAASSNITEPLSFEDSSSSPISPSRQDKTPSPQGHSLSPSSTPPRATGSPLFDLSKVKTEPIITDLDQNIPEEQNQSSMVSIHSDGQMYTPTPITSYATSSVGNWTSATSSMPMVSQPQMSCAQTNWHQHISHSVAQQQMITSTPTSSNVTMTTSKTGVNDSTMMYEDDMDEILDYLSQDSHAPQLAQNNQNSQCIMGNTSVPSFPVPTQKQFDQQIRDFRDHHSPVHNDHFNQLTIDTAASPMSRDCAAMYSQVSPHGHQYPSSPSHTQYNSNSPTGAQSQMYAPHSPSQDNMYGTRQTLHKSMYNQTSPQQDAQYGSSPVMQNNMYGPSSPSAQSGPYSPQPSHFTPSSNQVYPHSQYQPPSESCQYNAGSPASNYSAGSPASHYSAGSPASHYNAGSPVSHCSMSPPYQPAQSHTQQPNNVHHGPYMDVKASMRINQQFLNCDNMGYVIAENEEPRMDGLTKHDVDSTVVENCLKKNVGFAQYRCQTNYSPGSSPRSVHSGSDDSQDGYQEGSRMNRKRKAVNESCSFGGRENAYSQCLYNQGGQNDFICERYSMMDTQAYWSRPLSYSGPMVPQDEAFTVIKHLMNGYNKIKDVCDESKSSRNSLDVHWPKMGSESNHWSHIQRRSIRNTLCCTEFFKSIPGYEKINTDDMFYLALFNGFQACYMLNAVDLFDEANECFRYFWNFTVSPNNPMYFFKLHLVQNGQKVNKLNMSPVEKAMMVAITLFAADFRNLKDPEAIEDMRQRLINILMAHLAAQGVDPVKRVQELFSVVPGLRHMTMWHKQLMKMMKANIELQEVQQVFDDLVLNMDRFEPQCAPSTCANSSSLPPF</sequence>
<evidence type="ECO:0000313" key="14">
    <source>
        <dbReference type="Proteomes" id="UP001186944"/>
    </source>
</evidence>
<evidence type="ECO:0000256" key="3">
    <source>
        <dbReference type="ARBA" id="ARBA00022771"/>
    </source>
</evidence>
<comment type="caution">
    <text evidence="13">The sequence shown here is derived from an EMBL/GenBank/DDBJ whole genome shotgun (WGS) entry which is preliminary data.</text>
</comment>
<keyword evidence="9" id="KW-0539">Nucleus</keyword>
<gene>
    <name evidence="13" type="ORF">FSP39_003989</name>
</gene>
<dbReference type="SUPFAM" id="SSF57716">
    <property type="entry name" value="Glucocorticoid receptor-like (DNA-binding domain)"/>
    <property type="match status" value="2"/>
</dbReference>
<dbReference type="PANTHER" id="PTHR24082">
    <property type="entry name" value="NUCLEAR HORMONE RECEPTOR"/>
    <property type="match status" value="1"/>
</dbReference>
<evidence type="ECO:0000256" key="7">
    <source>
        <dbReference type="ARBA" id="ARBA00023163"/>
    </source>
</evidence>
<keyword evidence="4" id="KW-0862">Zinc</keyword>
<dbReference type="GO" id="GO:0003700">
    <property type="term" value="F:DNA-binding transcription factor activity"/>
    <property type="evidence" value="ECO:0007669"/>
    <property type="project" value="InterPro"/>
</dbReference>
<dbReference type="PANTHER" id="PTHR24082:SF473">
    <property type="entry name" value="ECDYSONE-INDUCED PROTEIN 75B, ISOFORM B"/>
    <property type="match status" value="1"/>
</dbReference>
<dbReference type="SMART" id="SM00399">
    <property type="entry name" value="ZnF_C4"/>
    <property type="match status" value="2"/>
</dbReference>
<proteinExistence type="inferred from homology"/>
<keyword evidence="14" id="KW-1185">Reference proteome</keyword>
<evidence type="ECO:0000256" key="10">
    <source>
        <dbReference type="SAM" id="MobiDB-lite"/>
    </source>
</evidence>
<reference evidence="13" key="1">
    <citation type="submission" date="2019-08" db="EMBL/GenBank/DDBJ databases">
        <title>The improved chromosome-level genome for the pearl oyster Pinctada fucata martensii using PacBio sequencing and Hi-C.</title>
        <authorList>
            <person name="Zheng Z."/>
        </authorList>
    </citation>
    <scope>NUCLEOTIDE SEQUENCE</scope>
    <source>
        <strain evidence="13">ZZ-2019</strain>
        <tissue evidence="13">Adductor muscle</tissue>
    </source>
</reference>
<feature type="compositionally biased region" description="Polar residues" evidence="10">
    <location>
        <begin position="743"/>
        <end position="754"/>
    </location>
</feature>
<dbReference type="GO" id="GO:0043565">
    <property type="term" value="F:sequence-specific DNA binding"/>
    <property type="evidence" value="ECO:0007669"/>
    <property type="project" value="InterPro"/>
</dbReference>
<comment type="similarity">
    <text evidence="1">Belongs to the nuclear hormone receptor family.</text>
</comment>
<evidence type="ECO:0000256" key="4">
    <source>
        <dbReference type="ARBA" id="ARBA00022833"/>
    </source>
</evidence>
<evidence type="ECO:0000256" key="8">
    <source>
        <dbReference type="ARBA" id="ARBA00023170"/>
    </source>
</evidence>
<keyword evidence="6" id="KW-0238">DNA-binding</keyword>
<dbReference type="PRINTS" id="PR00047">
    <property type="entry name" value="STROIDFINGER"/>
</dbReference>
<feature type="region of interest" description="Disordered" evidence="10">
    <location>
        <begin position="560"/>
        <end position="679"/>
    </location>
</feature>
<dbReference type="InterPro" id="IPR013088">
    <property type="entry name" value="Znf_NHR/GATA"/>
</dbReference>
<feature type="region of interest" description="Disordered" evidence="10">
    <location>
        <begin position="241"/>
        <end position="303"/>
    </location>
</feature>
<dbReference type="InterPro" id="IPR001628">
    <property type="entry name" value="Znf_hrmn_rcpt"/>
</dbReference>
<feature type="domain" description="NR LBD" evidence="12">
    <location>
        <begin position="831"/>
        <end position="1063"/>
    </location>
</feature>
<keyword evidence="2" id="KW-0479">Metal-binding</keyword>
<evidence type="ECO:0000259" key="12">
    <source>
        <dbReference type="PROSITE" id="PS51843"/>
    </source>
</evidence>
<dbReference type="SUPFAM" id="SSF48508">
    <property type="entry name" value="Nuclear receptor ligand-binding domain"/>
    <property type="match status" value="1"/>
</dbReference>
<dbReference type="FunFam" id="3.30.50.10:FF:000030">
    <property type="entry name" value="Nuclear Hormone Receptor family"/>
    <property type="match status" value="1"/>
</dbReference>
<dbReference type="Proteomes" id="UP001186944">
    <property type="component" value="Unassembled WGS sequence"/>
</dbReference>
<name>A0AA89BPS2_PINIB</name>
<keyword evidence="3" id="KW-0863">Zinc-finger</keyword>
<dbReference type="EMBL" id="VSWD01000010">
    <property type="protein sequence ID" value="KAK3089486.1"/>
    <property type="molecule type" value="Genomic_DNA"/>
</dbReference>
<dbReference type="PROSITE" id="PS51030">
    <property type="entry name" value="NUCLEAR_REC_DBD_2"/>
    <property type="match status" value="2"/>
</dbReference>
<keyword evidence="7" id="KW-0804">Transcription</keyword>
<feature type="compositionally biased region" description="Polar residues" evidence="10">
    <location>
        <begin position="664"/>
        <end position="674"/>
    </location>
</feature>
<feature type="compositionally biased region" description="Polar residues" evidence="10">
    <location>
        <begin position="280"/>
        <end position="295"/>
    </location>
</feature>
<dbReference type="Pfam" id="PF00105">
    <property type="entry name" value="zf-C4"/>
    <property type="match status" value="2"/>
</dbReference>
<organism evidence="13 14">
    <name type="scientific">Pinctada imbricata</name>
    <name type="common">Atlantic pearl-oyster</name>
    <name type="synonym">Pinctada martensii</name>
    <dbReference type="NCBI Taxonomy" id="66713"/>
    <lineage>
        <taxon>Eukaryota</taxon>
        <taxon>Metazoa</taxon>
        <taxon>Spiralia</taxon>
        <taxon>Lophotrochozoa</taxon>
        <taxon>Mollusca</taxon>
        <taxon>Bivalvia</taxon>
        <taxon>Autobranchia</taxon>
        <taxon>Pteriomorphia</taxon>
        <taxon>Pterioida</taxon>
        <taxon>Pterioidea</taxon>
        <taxon>Pteriidae</taxon>
        <taxon>Pinctada</taxon>
    </lineage>
</organism>
<protein>
    <submittedName>
        <fullName evidence="13">Uncharacterized protein</fullName>
    </submittedName>
</protein>
<feature type="compositionally biased region" description="Polar residues" evidence="10">
    <location>
        <begin position="513"/>
        <end position="546"/>
    </location>
</feature>